<dbReference type="Proteomes" id="UP000299102">
    <property type="component" value="Unassembled WGS sequence"/>
</dbReference>
<dbReference type="AlphaFoldDB" id="A0A4C1XEY3"/>
<reference evidence="2 3" key="1">
    <citation type="journal article" date="2019" name="Commun. Biol.">
        <title>The bagworm genome reveals a unique fibroin gene that provides high tensile strength.</title>
        <authorList>
            <person name="Kono N."/>
            <person name="Nakamura H."/>
            <person name="Ohtoshi R."/>
            <person name="Tomita M."/>
            <person name="Numata K."/>
            <person name="Arakawa K."/>
        </authorList>
    </citation>
    <scope>NUCLEOTIDE SEQUENCE [LARGE SCALE GENOMIC DNA]</scope>
</reference>
<proteinExistence type="predicted"/>
<gene>
    <name evidence="2" type="ORF">EVAR_44003_1</name>
</gene>
<dbReference type="EMBL" id="BGZK01000816">
    <property type="protein sequence ID" value="GBP61532.1"/>
    <property type="molecule type" value="Genomic_DNA"/>
</dbReference>
<name>A0A4C1XEY3_EUMVA</name>
<protein>
    <submittedName>
        <fullName evidence="2">Uncharacterized protein</fullName>
    </submittedName>
</protein>
<accession>A0A4C1XEY3</accession>
<feature type="region of interest" description="Disordered" evidence="1">
    <location>
        <begin position="71"/>
        <end position="99"/>
    </location>
</feature>
<evidence type="ECO:0000313" key="3">
    <source>
        <dbReference type="Proteomes" id="UP000299102"/>
    </source>
</evidence>
<evidence type="ECO:0000256" key="1">
    <source>
        <dbReference type="SAM" id="MobiDB-lite"/>
    </source>
</evidence>
<evidence type="ECO:0000313" key="2">
    <source>
        <dbReference type="EMBL" id="GBP61532.1"/>
    </source>
</evidence>
<keyword evidence="3" id="KW-1185">Reference proteome</keyword>
<sequence>MRHAVSTETRGLPVIILMNSKDIPDPRGFSFPYQQIITPCRGDSRAMCTRSIARVVTSRRKAIRLRSHNRCAPYGPRARPRAGARSKLVENKGKTYIAP</sequence>
<organism evidence="2 3">
    <name type="scientific">Eumeta variegata</name>
    <name type="common">Bagworm moth</name>
    <name type="synonym">Eumeta japonica</name>
    <dbReference type="NCBI Taxonomy" id="151549"/>
    <lineage>
        <taxon>Eukaryota</taxon>
        <taxon>Metazoa</taxon>
        <taxon>Ecdysozoa</taxon>
        <taxon>Arthropoda</taxon>
        <taxon>Hexapoda</taxon>
        <taxon>Insecta</taxon>
        <taxon>Pterygota</taxon>
        <taxon>Neoptera</taxon>
        <taxon>Endopterygota</taxon>
        <taxon>Lepidoptera</taxon>
        <taxon>Glossata</taxon>
        <taxon>Ditrysia</taxon>
        <taxon>Tineoidea</taxon>
        <taxon>Psychidae</taxon>
        <taxon>Oiketicinae</taxon>
        <taxon>Eumeta</taxon>
    </lineage>
</organism>
<comment type="caution">
    <text evidence="2">The sequence shown here is derived from an EMBL/GenBank/DDBJ whole genome shotgun (WGS) entry which is preliminary data.</text>
</comment>